<comment type="caution">
    <text evidence="1">The sequence shown here is derived from an EMBL/GenBank/DDBJ whole genome shotgun (WGS) entry which is preliminary data.</text>
</comment>
<dbReference type="Proteomes" id="UP000003490">
    <property type="component" value="Unassembled WGS sequence"/>
</dbReference>
<accession>A7VP37</accession>
<gene>
    <name evidence="1" type="ORF">CLOLEP_00313</name>
</gene>
<protein>
    <submittedName>
        <fullName evidence="1">Uncharacterized protein</fullName>
    </submittedName>
</protein>
<dbReference type="EMBL" id="ABCB02000011">
    <property type="protein sequence ID" value="EDO62917.1"/>
    <property type="molecule type" value="Genomic_DNA"/>
</dbReference>
<dbReference type="AlphaFoldDB" id="A7VP37"/>
<reference evidence="1 2" key="1">
    <citation type="submission" date="2007-08" db="EMBL/GenBank/DDBJ databases">
        <title>Draft genome sequence of Clostridium leptum (DSM 753).</title>
        <authorList>
            <person name="Sudarsanam P."/>
            <person name="Ley R."/>
            <person name="Guruge J."/>
            <person name="Turnbaugh P.J."/>
            <person name="Mahowald M."/>
            <person name="Liep D."/>
            <person name="Gordon J."/>
        </authorList>
    </citation>
    <scope>NUCLEOTIDE SEQUENCE [LARGE SCALE GENOMIC DNA]</scope>
    <source>
        <strain evidence="1 2">DSM 753</strain>
    </source>
</reference>
<evidence type="ECO:0000313" key="2">
    <source>
        <dbReference type="Proteomes" id="UP000003490"/>
    </source>
</evidence>
<reference evidence="1 2" key="2">
    <citation type="submission" date="2007-08" db="EMBL/GenBank/DDBJ databases">
        <authorList>
            <person name="Fulton L."/>
            <person name="Clifton S."/>
            <person name="Fulton B."/>
            <person name="Xu J."/>
            <person name="Minx P."/>
            <person name="Pepin K.H."/>
            <person name="Johnson M."/>
            <person name="Thiruvilangam P."/>
            <person name="Bhonagiri V."/>
            <person name="Nash W.E."/>
            <person name="Wang C."/>
            <person name="Mardis E.R."/>
            <person name="Wilson R.K."/>
        </authorList>
    </citation>
    <scope>NUCLEOTIDE SEQUENCE [LARGE SCALE GENOMIC DNA]</scope>
    <source>
        <strain evidence="1 2">DSM 753</strain>
    </source>
</reference>
<sequence>MFLEPAFWNKARRELFFERGSVLSALGKIPGRYKKSFGIRSIFSQGVL</sequence>
<dbReference type="HOGENOM" id="CLU_3151277_0_0_9"/>
<evidence type="ECO:0000313" key="1">
    <source>
        <dbReference type="EMBL" id="EDO62917.1"/>
    </source>
</evidence>
<proteinExistence type="predicted"/>
<name>A7VP37_9FIRM</name>
<organism evidence="1 2">
    <name type="scientific">[Clostridium] leptum DSM 753</name>
    <dbReference type="NCBI Taxonomy" id="428125"/>
    <lineage>
        <taxon>Bacteria</taxon>
        <taxon>Bacillati</taxon>
        <taxon>Bacillota</taxon>
        <taxon>Clostridia</taxon>
        <taxon>Eubacteriales</taxon>
        <taxon>Oscillospiraceae</taxon>
        <taxon>Oscillospiraceae incertae sedis</taxon>
    </lineage>
</organism>